<protein>
    <submittedName>
        <fullName evidence="1">Uncharacterized protein</fullName>
    </submittedName>
</protein>
<evidence type="ECO:0000313" key="1">
    <source>
        <dbReference type="EMBL" id="PHJ16994.1"/>
    </source>
</evidence>
<dbReference type="VEuPathDB" id="ToxoDB:CSUI_009190"/>
<gene>
    <name evidence="1" type="ORF">CSUI_009190</name>
</gene>
<keyword evidence="2" id="KW-1185">Reference proteome</keyword>
<dbReference type="GeneID" id="94432517"/>
<reference evidence="1 2" key="1">
    <citation type="journal article" date="2017" name="Int. J. Parasitol.">
        <title>The genome of the protozoan parasite Cystoisospora suis and a reverse vaccinology approach to identify vaccine candidates.</title>
        <authorList>
            <person name="Palmieri N."/>
            <person name="Shrestha A."/>
            <person name="Ruttkowski B."/>
            <person name="Beck T."/>
            <person name="Vogl C."/>
            <person name="Tomley F."/>
            <person name="Blake D.P."/>
            <person name="Joachim A."/>
        </authorList>
    </citation>
    <scope>NUCLEOTIDE SEQUENCE [LARGE SCALE GENOMIC DNA]</scope>
    <source>
        <strain evidence="1 2">Wien I</strain>
    </source>
</reference>
<dbReference type="Proteomes" id="UP000221165">
    <property type="component" value="Unassembled WGS sequence"/>
</dbReference>
<sequence>MCIDVCEGQSEEKSFRLIFLLFFWSLPEGAAIGKKAKEEKKALRRTR</sequence>
<dbReference type="EMBL" id="MIGC01005379">
    <property type="protein sequence ID" value="PHJ16994.1"/>
    <property type="molecule type" value="Genomic_DNA"/>
</dbReference>
<name>A0A2C6KKQ4_9APIC</name>
<dbReference type="AlphaFoldDB" id="A0A2C6KKQ4"/>
<accession>A0A2C6KKQ4</accession>
<dbReference type="RefSeq" id="XP_067918719.1">
    <property type="nucleotide sequence ID" value="XM_068069306.1"/>
</dbReference>
<proteinExistence type="predicted"/>
<evidence type="ECO:0000313" key="2">
    <source>
        <dbReference type="Proteomes" id="UP000221165"/>
    </source>
</evidence>
<comment type="caution">
    <text evidence="1">The sequence shown here is derived from an EMBL/GenBank/DDBJ whole genome shotgun (WGS) entry which is preliminary data.</text>
</comment>
<organism evidence="1 2">
    <name type="scientific">Cystoisospora suis</name>
    <dbReference type="NCBI Taxonomy" id="483139"/>
    <lineage>
        <taxon>Eukaryota</taxon>
        <taxon>Sar</taxon>
        <taxon>Alveolata</taxon>
        <taxon>Apicomplexa</taxon>
        <taxon>Conoidasida</taxon>
        <taxon>Coccidia</taxon>
        <taxon>Eucoccidiorida</taxon>
        <taxon>Eimeriorina</taxon>
        <taxon>Sarcocystidae</taxon>
        <taxon>Cystoisospora</taxon>
    </lineage>
</organism>